<gene>
    <name evidence="1" type="ORF">IXB28_08320</name>
</gene>
<proteinExistence type="predicted"/>
<accession>A0ABS5Y331</accession>
<keyword evidence="2" id="KW-1185">Reference proteome</keyword>
<comment type="caution">
    <text evidence="1">The sequence shown here is derived from an EMBL/GenBank/DDBJ whole genome shotgun (WGS) entry which is preliminary data.</text>
</comment>
<name>A0ABS5Y331_9CYAN</name>
<dbReference type="RefSeq" id="WP_215618101.1">
    <property type="nucleotide sequence ID" value="NZ_JADOER010000005.1"/>
</dbReference>
<evidence type="ECO:0000313" key="2">
    <source>
        <dbReference type="Proteomes" id="UP001196661"/>
    </source>
</evidence>
<dbReference type="EMBL" id="JADOER010000005">
    <property type="protein sequence ID" value="MBT9312206.1"/>
    <property type="molecule type" value="Genomic_DNA"/>
</dbReference>
<organism evidence="1 2">
    <name type="scientific">Leptothoe kymatousa TAU-MAC 1615</name>
    <dbReference type="NCBI Taxonomy" id="2364775"/>
    <lineage>
        <taxon>Bacteria</taxon>
        <taxon>Bacillati</taxon>
        <taxon>Cyanobacteriota</taxon>
        <taxon>Cyanophyceae</taxon>
        <taxon>Nodosilineales</taxon>
        <taxon>Cymatolegaceae</taxon>
        <taxon>Leptothoe</taxon>
        <taxon>Leptothoe kymatousa</taxon>
    </lineage>
</organism>
<reference evidence="1 2" key="1">
    <citation type="journal article" date="2021" name="Mar. Drugs">
        <title>Genome Reduction and Secondary Metabolism of the Marine Sponge-Associated Cyanobacterium Leptothoe.</title>
        <authorList>
            <person name="Konstantinou D."/>
            <person name="Popin R.V."/>
            <person name="Fewer D.P."/>
            <person name="Sivonen K."/>
            <person name="Gkelis S."/>
        </authorList>
    </citation>
    <scope>NUCLEOTIDE SEQUENCE [LARGE SCALE GENOMIC DNA]</scope>
    <source>
        <strain evidence="1 2">TAU-MAC 1615</strain>
    </source>
</reference>
<dbReference type="Proteomes" id="UP001196661">
    <property type="component" value="Unassembled WGS sequence"/>
</dbReference>
<dbReference type="InterPro" id="IPR025458">
    <property type="entry name" value="DUF4278"/>
</dbReference>
<dbReference type="Pfam" id="PF14105">
    <property type="entry name" value="DUF4278"/>
    <property type="match status" value="1"/>
</dbReference>
<evidence type="ECO:0000313" key="1">
    <source>
        <dbReference type="EMBL" id="MBT9312206.1"/>
    </source>
</evidence>
<sequence>MKLTYRGVPYNSKSPEVEILMITQEERNFLGTKSKVKRLHVATPHRSPMKLNYRGVAYMA</sequence>
<protein>
    <submittedName>
        <fullName evidence="1">DUF4278 domain-containing protein</fullName>
    </submittedName>
</protein>